<feature type="compositionally biased region" description="Low complexity" evidence="4">
    <location>
        <begin position="1183"/>
        <end position="1192"/>
    </location>
</feature>
<dbReference type="PROSITE" id="PS50088">
    <property type="entry name" value="ANK_REPEAT"/>
    <property type="match status" value="1"/>
</dbReference>
<keyword evidence="2" id="KW-0040">ANK repeat</keyword>
<proteinExistence type="predicted"/>
<feature type="region of interest" description="Disordered" evidence="4">
    <location>
        <begin position="1315"/>
        <end position="1348"/>
    </location>
</feature>
<feature type="region of interest" description="Disordered" evidence="4">
    <location>
        <begin position="1466"/>
        <end position="1642"/>
    </location>
</feature>
<dbReference type="Pfam" id="PF00651">
    <property type="entry name" value="BTB"/>
    <property type="match status" value="1"/>
</dbReference>
<feature type="compositionally biased region" description="Polar residues" evidence="4">
    <location>
        <begin position="1591"/>
        <end position="1604"/>
    </location>
</feature>
<protein>
    <submittedName>
        <fullName evidence="6">Uncharacterized conserved protein, contains ankyrin and BTB/POZ domains</fullName>
    </submittedName>
</protein>
<accession>A0A0F7ST23</accession>
<feature type="compositionally biased region" description="Low complexity" evidence="4">
    <location>
        <begin position="1209"/>
        <end position="1221"/>
    </location>
</feature>
<dbReference type="CDD" id="cd18500">
    <property type="entry name" value="BACK_IBtk"/>
    <property type="match status" value="1"/>
</dbReference>
<dbReference type="CDD" id="cd18186">
    <property type="entry name" value="BTB_POZ_ZBTB_KLHL-like"/>
    <property type="match status" value="1"/>
</dbReference>
<dbReference type="InterPro" id="IPR000408">
    <property type="entry name" value="Reg_chr_condens"/>
</dbReference>
<dbReference type="Gene3D" id="3.30.710.10">
    <property type="entry name" value="Potassium Channel Kv1.1, Chain A"/>
    <property type="match status" value="2"/>
</dbReference>
<dbReference type="PROSITE" id="PS50097">
    <property type="entry name" value="BTB"/>
    <property type="match status" value="2"/>
</dbReference>
<dbReference type="SUPFAM" id="SSF54695">
    <property type="entry name" value="POZ domain"/>
    <property type="match status" value="2"/>
</dbReference>
<dbReference type="SMART" id="SM00248">
    <property type="entry name" value="ANK"/>
    <property type="match status" value="3"/>
</dbReference>
<reference evidence="6" key="1">
    <citation type="submission" date="2014-08" db="EMBL/GenBank/DDBJ databases">
        <authorList>
            <person name="Sharma Rahul"/>
            <person name="Thines Marco"/>
        </authorList>
    </citation>
    <scope>NUCLEOTIDE SEQUENCE</scope>
</reference>
<feature type="compositionally biased region" description="Pro residues" evidence="4">
    <location>
        <begin position="1222"/>
        <end position="1234"/>
    </location>
</feature>
<feature type="region of interest" description="Disordered" evidence="4">
    <location>
        <begin position="1115"/>
        <end position="1147"/>
    </location>
</feature>
<feature type="region of interest" description="Disordered" evidence="4">
    <location>
        <begin position="22"/>
        <end position="66"/>
    </location>
</feature>
<feature type="compositionally biased region" description="Low complexity" evidence="4">
    <location>
        <begin position="1329"/>
        <end position="1338"/>
    </location>
</feature>
<dbReference type="Pfam" id="PF12796">
    <property type="entry name" value="Ank_2"/>
    <property type="match status" value="1"/>
</dbReference>
<dbReference type="PANTHER" id="PTHR22872:SF2">
    <property type="entry name" value="INHIBITOR OF BRUTON TYROSINE KINASE"/>
    <property type="match status" value="1"/>
</dbReference>
<feature type="compositionally biased region" description="Polar residues" evidence="4">
    <location>
        <begin position="1541"/>
        <end position="1553"/>
    </location>
</feature>
<feature type="repeat" description="ANK" evidence="2">
    <location>
        <begin position="130"/>
        <end position="151"/>
    </location>
</feature>
<feature type="compositionally biased region" description="Low complexity" evidence="4">
    <location>
        <begin position="1614"/>
        <end position="1633"/>
    </location>
</feature>
<feature type="repeat" description="RCC1" evidence="3">
    <location>
        <begin position="293"/>
        <end position="342"/>
    </location>
</feature>
<evidence type="ECO:0000256" key="4">
    <source>
        <dbReference type="SAM" id="MobiDB-lite"/>
    </source>
</evidence>
<feature type="domain" description="BTB" evidence="5">
    <location>
        <begin position="890"/>
        <end position="957"/>
    </location>
</feature>
<organism evidence="6">
    <name type="scientific">Phaffia rhodozyma</name>
    <name type="common">Yeast</name>
    <name type="synonym">Xanthophyllomyces dendrorhous</name>
    <dbReference type="NCBI Taxonomy" id="264483"/>
    <lineage>
        <taxon>Eukaryota</taxon>
        <taxon>Fungi</taxon>
        <taxon>Dikarya</taxon>
        <taxon>Basidiomycota</taxon>
        <taxon>Agaricomycotina</taxon>
        <taxon>Tremellomycetes</taxon>
        <taxon>Cystofilobasidiales</taxon>
        <taxon>Mrakiaceae</taxon>
        <taxon>Phaffia</taxon>
    </lineage>
</organism>
<feature type="compositionally biased region" description="Polar residues" evidence="4">
    <location>
        <begin position="1574"/>
        <end position="1583"/>
    </location>
</feature>
<feature type="compositionally biased region" description="Acidic residues" evidence="4">
    <location>
        <begin position="236"/>
        <end position="256"/>
    </location>
</feature>
<feature type="compositionally biased region" description="Low complexity" evidence="4">
    <location>
        <begin position="1466"/>
        <end position="1475"/>
    </location>
</feature>
<dbReference type="Gene3D" id="2.130.10.30">
    <property type="entry name" value="Regulator of chromosome condensation 1/beta-lactamase-inhibitor protein II"/>
    <property type="match status" value="1"/>
</dbReference>
<keyword evidence="1" id="KW-0677">Repeat</keyword>
<feature type="compositionally biased region" description="Polar residues" evidence="4">
    <location>
        <begin position="50"/>
        <end position="65"/>
    </location>
</feature>
<feature type="compositionally biased region" description="Basic residues" evidence="4">
    <location>
        <begin position="1481"/>
        <end position="1491"/>
    </location>
</feature>
<dbReference type="InterPro" id="IPR009091">
    <property type="entry name" value="RCC1/BLIP-II"/>
</dbReference>
<feature type="domain" description="BTB" evidence="5">
    <location>
        <begin position="723"/>
        <end position="802"/>
    </location>
</feature>
<evidence type="ECO:0000313" key="6">
    <source>
        <dbReference type="EMBL" id="CED83705.1"/>
    </source>
</evidence>
<dbReference type="PROSITE" id="PS50297">
    <property type="entry name" value="ANK_REP_REGION"/>
    <property type="match status" value="1"/>
</dbReference>
<dbReference type="PANTHER" id="PTHR22872">
    <property type="entry name" value="BTK-BINDING PROTEIN-RELATED"/>
    <property type="match status" value="1"/>
</dbReference>
<evidence type="ECO:0000259" key="5">
    <source>
        <dbReference type="PROSITE" id="PS50097"/>
    </source>
</evidence>
<dbReference type="InterPro" id="IPR011333">
    <property type="entry name" value="SKP1/BTB/POZ_sf"/>
</dbReference>
<dbReference type="SUPFAM" id="SSF48403">
    <property type="entry name" value="Ankyrin repeat"/>
    <property type="match status" value="1"/>
</dbReference>
<feature type="compositionally biased region" description="Polar residues" evidence="4">
    <location>
        <begin position="1197"/>
        <end position="1207"/>
    </location>
</feature>
<dbReference type="Pfam" id="PF13540">
    <property type="entry name" value="RCC1_2"/>
    <property type="match status" value="1"/>
</dbReference>
<dbReference type="InterPro" id="IPR036770">
    <property type="entry name" value="Ankyrin_rpt-contain_sf"/>
</dbReference>
<dbReference type="PROSITE" id="PS50012">
    <property type="entry name" value="RCC1_3"/>
    <property type="match status" value="1"/>
</dbReference>
<sequence length="1642" mass="176937">MGCPLHNAFLLLAKKEFKRLLERTSPNGGPNGSNSSFNPNGNLGGSSSSTLNWTGPSSGPKSWQPASVIHGALSSSSGRVDINSRDRYGRTILHLVASSPQESTAVDYLKLLLDLSPKNGLNVNLQDIESGWTALHRALYAGNLEVARILLLDDRIDPKVKDGEGLTCYDLYNSTVEGTNPAESTSTKQILFTWGTNRNCVLGSGDGGDRILPEKVHLVRAEKKIHPKAAQFTNQEETESDSNTDEEDESSEEDTKEETIEIKSDIRRFDPVGVKDVVMAKLHTAVITTESSSNLNLCGFGSGGRLGRSIHTQYDMAPIPSFPQQIVSIALGQDHTLALNAHGHIYSWGLNKFSVLGYPVEAPALGSKFQTAPEEAIQTTPRRIVGGFKKEKVLGVVASRCSSACWTEDSVWTWGYNNGHLGYDSGPNSAQIYPRKVAGAHQTVIGLAITDYALACLLSTHEVLVFYHGTSFKIQFPNHRRFAESATYRPPGSQKKLQVVKITSCGITFACLTSLGDVYTFSLPNPLVAEREAVAVGSTAQKMVKPQRAWALRKRFTAVRDVALGSDGMIIVCTQSGHVFVRTRNNKGNVSSNPTGFASGSKTYKFQRIPYLQRVIKVAANESGAFAAVRVDASPKPVDITGNSVGEDLMLLIPHVRRWQESRQKETFLPKAEEHTISRDDLDGDLEPYVIQSDIKVACRLTEICEEWQPASAYPPLIGIAGSDCVLRTAGRDTPVHRTIIAARSPVIRRLLSELVAVKKTPSGGNRGVWAEVIEDGRTRIHLPKVDHYSILLLVQYLYTDDFPAVWDPRVGASLKPFTWFLGKNTLLGNIRVEMQSIADLLGLVSLSASLSRLTKNTPAPTLASDMARLFSTSYSCSETISSLSPFLRPNVIVQLADKTVACQEAVLRSRSPFFAGLFEDPCWTLLRRDEAGVVKVDLTYMKWSVVRLVFRYLYEGGGAELFDYQHQDNVDSFLDFVFDVLEVATELMLDRLVLVCSSVVLRHITIHNACGLLADASFFHANALRESIELYISQNMETMLESHLLDNMPSDILANLSSYVHRRQGLRLPISRSGVLLTAAMERQAEWLALQDVPKPYLRPAKSALAIHRSPGLSPIEVTSTLPPPPRRSSSTTIIGGTPVQSSPAFKSQLRSAAEGDDDMFQMDEDQDVSSISHLVSNASIEGAEESAGSSVKRGWTSQNDNSKLNMRSIIAAESAAASRPRPPPTPVRPPITPESQNTSFRLSQKDRKKLQATPTAPVSTPAPTSLTSGGSSSPWRMTTPRTNSISISPASIGLTMASTSASRPAMSIYRKDSAPAGSTSVFPRLASGSSSPKPSTIGGGGGGITPSVTPSSTISFPKLGSNASGTVIVPTRAPATSNSSFITRKVSSDPAWTVPSFGTPIPEPSAPATSSFAHIQFQQQEVRESRPAPTKTLLEIQQEEAASVKAKQEEEDFLKWWEANAAAVAAGEGSAEPGEGKRTGGKRAGKAKPAKGGGRKSAGEPNEGQKTTKEAVETGKASGSGGGARKKGPPKPPSKGPSQDQPFSAPRTNPASPARPKNLPGHYNANKPSGPPNQSKASISSPGVPLKRVQSNSNQPGRSQLASSFPPPPFVPSGFTLPPTSTTTLSASSAAFEPSFLRKT</sequence>
<dbReference type="EMBL" id="LN483157">
    <property type="protein sequence ID" value="CED83705.1"/>
    <property type="molecule type" value="Genomic_DNA"/>
</dbReference>
<evidence type="ECO:0000256" key="3">
    <source>
        <dbReference type="PROSITE-ProRule" id="PRU00235"/>
    </source>
</evidence>
<dbReference type="SMART" id="SM00225">
    <property type="entry name" value="BTB"/>
    <property type="match status" value="2"/>
</dbReference>
<evidence type="ECO:0000256" key="2">
    <source>
        <dbReference type="PROSITE-ProRule" id="PRU00023"/>
    </source>
</evidence>
<evidence type="ECO:0000256" key="1">
    <source>
        <dbReference type="ARBA" id="ARBA00022737"/>
    </source>
</evidence>
<dbReference type="InterPro" id="IPR051625">
    <property type="entry name" value="Signaling_Regulatory_Domain"/>
</dbReference>
<feature type="compositionally biased region" description="Polar residues" evidence="4">
    <location>
        <begin position="1277"/>
        <end position="1289"/>
    </location>
</feature>
<feature type="compositionally biased region" description="Low complexity" evidence="4">
    <location>
        <begin position="25"/>
        <end position="49"/>
    </location>
</feature>
<feature type="compositionally biased region" description="Low complexity" evidence="4">
    <location>
        <begin position="1254"/>
        <end position="1276"/>
    </location>
</feature>
<name>A0A0F7ST23_PHARH</name>
<dbReference type="InterPro" id="IPR000210">
    <property type="entry name" value="BTB/POZ_dom"/>
</dbReference>
<feature type="region of interest" description="Disordered" evidence="4">
    <location>
        <begin position="227"/>
        <end position="260"/>
    </location>
</feature>
<dbReference type="SUPFAM" id="SSF50985">
    <property type="entry name" value="RCC1/BLIP-II"/>
    <property type="match status" value="1"/>
</dbReference>
<dbReference type="InterPro" id="IPR002110">
    <property type="entry name" value="Ankyrin_rpt"/>
</dbReference>
<dbReference type="Gene3D" id="1.25.40.20">
    <property type="entry name" value="Ankyrin repeat-containing domain"/>
    <property type="match status" value="1"/>
</dbReference>
<feature type="region of interest" description="Disordered" evidence="4">
    <location>
        <begin position="1183"/>
        <end position="1289"/>
    </location>
</feature>